<feature type="domain" description="Tyr recombinase" evidence="5">
    <location>
        <begin position="197"/>
        <end position="348"/>
    </location>
</feature>
<name>A0A2G4YNY0_9PROT</name>
<dbReference type="OrthoDB" id="6388170at2"/>
<dbReference type="PANTHER" id="PTHR30629:SF2">
    <property type="entry name" value="PROPHAGE INTEGRASE INTS-RELATED"/>
    <property type="match status" value="1"/>
</dbReference>
<dbReference type="InterPro" id="IPR011010">
    <property type="entry name" value="DNA_brk_join_enz"/>
</dbReference>
<accession>A0A2G4YNY0</accession>
<feature type="non-terminal residue" evidence="6">
    <location>
        <position position="348"/>
    </location>
</feature>
<evidence type="ECO:0000313" key="9">
    <source>
        <dbReference type="Proteomes" id="UP000229730"/>
    </source>
</evidence>
<comment type="caution">
    <text evidence="6">The sequence shown here is derived from an EMBL/GenBank/DDBJ whole genome shotgun (WGS) entry which is preliminary data.</text>
</comment>
<dbReference type="InterPro" id="IPR010998">
    <property type="entry name" value="Integrase_recombinase_N"/>
</dbReference>
<dbReference type="EMBL" id="PDEM01000018">
    <property type="protein sequence ID" value="PHZ85076.1"/>
    <property type="molecule type" value="Genomic_DNA"/>
</dbReference>
<protein>
    <submittedName>
        <fullName evidence="6">Integrase</fullName>
    </submittedName>
</protein>
<evidence type="ECO:0000256" key="2">
    <source>
        <dbReference type="ARBA" id="ARBA00022908"/>
    </source>
</evidence>
<dbReference type="InParanoid" id="A0A2G4YNY0"/>
<dbReference type="CDD" id="cd00796">
    <property type="entry name" value="INT_Rci_Hp1_C"/>
    <property type="match status" value="1"/>
</dbReference>
<keyword evidence="4" id="KW-0233">DNA recombination</keyword>
<dbReference type="PANTHER" id="PTHR30629">
    <property type="entry name" value="PROPHAGE INTEGRASE"/>
    <property type="match status" value="1"/>
</dbReference>
<dbReference type="EMBL" id="PDEM01000027">
    <property type="protein sequence ID" value="PHZ84024.1"/>
    <property type="molecule type" value="Genomic_DNA"/>
</dbReference>
<gene>
    <name evidence="8" type="ORF">CRD36_08520</name>
    <name evidence="7" type="ORF">CRD36_10100</name>
    <name evidence="6" type="ORF">CRD36_13990</name>
</gene>
<dbReference type="InterPro" id="IPR013762">
    <property type="entry name" value="Integrase-like_cat_sf"/>
</dbReference>
<dbReference type="Pfam" id="PF13356">
    <property type="entry name" value="Arm-DNA-bind_3"/>
    <property type="match status" value="1"/>
</dbReference>
<dbReference type="InterPro" id="IPR038488">
    <property type="entry name" value="Integrase_DNA-bd_sf"/>
</dbReference>
<dbReference type="Proteomes" id="UP000229730">
    <property type="component" value="Unassembled WGS sequence"/>
</dbReference>
<dbReference type="GO" id="GO:0003677">
    <property type="term" value="F:DNA binding"/>
    <property type="evidence" value="ECO:0007669"/>
    <property type="project" value="UniProtKB-KW"/>
</dbReference>
<evidence type="ECO:0000256" key="4">
    <source>
        <dbReference type="ARBA" id="ARBA00023172"/>
    </source>
</evidence>
<evidence type="ECO:0000256" key="1">
    <source>
        <dbReference type="ARBA" id="ARBA00008857"/>
    </source>
</evidence>
<evidence type="ECO:0000259" key="5">
    <source>
        <dbReference type="PROSITE" id="PS51898"/>
    </source>
</evidence>
<dbReference type="Gene3D" id="3.30.160.390">
    <property type="entry name" value="Integrase, DNA-binding domain"/>
    <property type="match status" value="1"/>
</dbReference>
<evidence type="ECO:0000313" key="8">
    <source>
        <dbReference type="EMBL" id="PHZ85076.1"/>
    </source>
</evidence>
<reference evidence="6 9" key="1">
    <citation type="submission" date="2017-10" db="EMBL/GenBank/DDBJ databases">
        <title>Frigbacter circumglobatus gen. nov. sp. nov., isolated from sediment cultured in situ.</title>
        <authorList>
            <person name="Zhao Z."/>
        </authorList>
    </citation>
    <scope>NUCLEOTIDE SEQUENCE [LARGE SCALE GENOMIC DNA]</scope>
    <source>
        <strain evidence="6 9">ZYL</strain>
    </source>
</reference>
<organism evidence="6 9">
    <name type="scientific">Paremcibacter congregatus</name>
    <dbReference type="NCBI Taxonomy" id="2043170"/>
    <lineage>
        <taxon>Bacteria</taxon>
        <taxon>Pseudomonadati</taxon>
        <taxon>Pseudomonadota</taxon>
        <taxon>Alphaproteobacteria</taxon>
        <taxon>Emcibacterales</taxon>
        <taxon>Emcibacteraceae</taxon>
        <taxon>Paremcibacter</taxon>
    </lineage>
</organism>
<keyword evidence="3" id="KW-0238">DNA-binding</keyword>
<dbReference type="AlphaFoldDB" id="A0A2G4YNY0"/>
<dbReference type="Gene3D" id="1.10.443.10">
    <property type="entry name" value="Intergrase catalytic core"/>
    <property type="match status" value="1"/>
</dbReference>
<dbReference type="Pfam" id="PF00589">
    <property type="entry name" value="Phage_integrase"/>
    <property type="match status" value="1"/>
</dbReference>
<evidence type="ECO:0000313" key="7">
    <source>
        <dbReference type="EMBL" id="PHZ84797.1"/>
    </source>
</evidence>
<dbReference type="Gene3D" id="1.10.150.130">
    <property type="match status" value="1"/>
</dbReference>
<dbReference type="InterPro" id="IPR050808">
    <property type="entry name" value="Phage_Integrase"/>
</dbReference>
<dbReference type="InterPro" id="IPR002104">
    <property type="entry name" value="Integrase_catalytic"/>
</dbReference>
<dbReference type="FunCoup" id="A0A2G4YNY0">
    <property type="interactions" value="166"/>
</dbReference>
<dbReference type="InterPro" id="IPR025166">
    <property type="entry name" value="Integrase_DNA_bind_dom"/>
</dbReference>
<comment type="similarity">
    <text evidence="1">Belongs to the 'phage' integrase family.</text>
</comment>
<dbReference type="GO" id="GO:0015074">
    <property type="term" value="P:DNA integration"/>
    <property type="evidence" value="ECO:0007669"/>
    <property type="project" value="UniProtKB-KW"/>
</dbReference>
<evidence type="ECO:0000313" key="6">
    <source>
        <dbReference type="EMBL" id="PHZ84024.1"/>
    </source>
</evidence>
<dbReference type="GO" id="GO:0006310">
    <property type="term" value="P:DNA recombination"/>
    <property type="evidence" value="ECO:0007669"/>
    <property type="project" value="UniProtKB-KW"/>
</dbReference>
<dbReference type="EMBL" id="PDEM01000021">
    <property type="protein sequence ID" value="PHZ84797.1"/>
    <property type="molecule type" value="Genomic_DNA"/>
</dbReference>
<keyword evidence="2" id="KW-0229">DNA integration</keyword>
<evidence type="ECO:0000256" key="3">
    <source>
        <dbReference type="ARBA" id="ARBA00023125"/>
    </source>
</evidence>
<keyword evidence="9" id="KW-1185">Reference proteome</keyword>
<dbReference type="SUPFAM" id="SSF56349">
    <property type="entry name" value="DNA breaking-rejoining enzymes"/>
    <property type="match status" value="1"/>
</dbReference>
<proteinExistence type="inferred from homology"/>
<dbReference type="RefSeq" id="WP_099472341.1">
    <property type="nucleotide sequence ID" value="NZ_PDEM01000018.1"/>
</dbReference>
<sequence length="348" mass="39370">MPKLTKRAIDALSSKDTEYVIWDSELRGFGIRVWPSGKKTYALKCRLKGKQKKYTIGTHGTLTVDQARTKTIGILSQVKHGIDPSEELRAHKKALTIADLGKKFLEEYVPTHCKASTAYEYKRSVEHFINGALGKYKIMDVARPDVAAMHHNLHHIPYQANRTLGVLSKMMNLAEIWGLRQDGSNPCRHVKKYPEKGRERFLSKEEFIRLAEVLDEVEASGEETHSCINAYRLLMYTGCRLGEIQKLEWAHADFEANELHLPDSKTGAKTVYLGDAAVEVLKNIERQEGNPYVIRGKLEGSYLTDLQHPWRRIRAKAGLANVRIHDLRHSFASNAIALGMSLPMVGKL</sequence>
<dbReference type="PROSITE" id="PS51898">
    <property type="entry name" value="TYR_RECOMBINASE"/>
    <property type="match status" value="1"/>
</dbReference>